<name>A0A239AAW9_9PROT</name>
<dbReference type="AlphaFoldDB" id="A0A239AAW9"/>
<dbReference type="Proteomes" id="UP000198305">
    <property type="component" value="Unassembled WGS sequence"/>
</dbReference>
<reference evidence="3" key="1">
    <citation type="submission" date="2017-06" db="EMBL/GenBank/DDBJ databases">
        <authorList>
            <person name="Varghese N."/>
            <person name="Submissions S."/>
        </authorList>
    </citation>
    <scope>NUCLEOTIDE SEQUENCE [LARGE SCALE GENOMIC DNA]</scope>
    <source>
        <strain evidence="3">Ca-68</strain>
    </source>
</reference>
<feature type="transmembrane region" description="Helical" evidence="1">
    <location>
        <begin position="6"/>
        <end position="28"/>
    </location>
</feature>
<dbReference type="EMBL" id="FZOA01000007">
    <property type="protein sequence ID" value="SNR92806.1"/>
    <property type="molecule type" value="Genomic_DNA"/>
</dbReference>
<dbReference type="InterPro" id="IPR008620">
    <property type="entry name" value="FixH"/>
</dbReference>
<dbReference type="OrthoDB" id="8559928at2"/>
<dbReference type="RefSeq" id="WP_089375874.1">
    <property type="nucleotide sequence ID" value="NZ_FZOA01000007.1"/>
</dbReference>
<feature type="transmembrane region" description="Helical" evidence="1">
    <location>
        <begin position="65"/>
        <end position="85"/>
    </location>
</feature>
<sequence>MLNLIPALSIAETLFGGLVFAIGLYFLLRLLRVPNFWAAILSAVVPFVLYIVYSTQHWGGGDVLAIHFALFLANAGLLGVFGSMRQKQQAMHWAPKIIIGFFIFLAISNAILLSIAGRGLPQGLTSIFLPSPENQRVHTAFPGVMPHDRNKSYQPHLELIEQQQALGWRIQWQGLEELEPAQPGQVLVEITDESGAEISQAEVTLNFWRMANSRDDKIYPMVEQAAGQYSVEVNLPDSGRWVAEILVKKDDKRYRKQESLFIGSE</sequence>
<feature type="transmembrane region" description="Helical" evidence="1">
    <location>
        <begin position="97"/>
        <end position="117"/>
    </location>
</feature>
<keyword evidence="3" id="KW-1185">Reference proteome</keyword>
<evidence type="ECO:0000313" key="3">
    <source>
        <dbReference type="Proteomes" id="UP000198305"/>
    </source>
</evidence>
<keyword evidence="1" id="KW-0472">Membrane</keyword>
<evidence type="ECO:0000313" key="2">
    <source>
        <dbReference type="EMBL" id="SNR92806.1"/>
    </source>
</evidence>
<dbReference type="Pfam" id="PF05751">
    <property type="entry name" value="FixH"/>
    <property type="match status" value="1"/>
</dbReference>
<accession>A0A239AAW9</accession>
<organism evidence="2 3">
    <name type="scientific">Methylobacillus rhizosphaerae</name>
    <dbReference type="NCBI Taxonomy" id="551994"/>
    <lineage>
        <taxon>Bacteria</taxon>
        <taxon>Pseudomonadati</taxon>
        <taxon>Pseudomonadota</taxon>
        <taxon>Betaproteobacteria</taxon>
        <taxon>Nitrosomonadales</taxon>
        <taxon>Methylophilaceae</taxon>
        <taxon>Methylobacillus</taxon>
    </lineage>
</organism>
<proteinExistence type="predicted"/>
<gene>
    <name evidence="2" type="ORF">SAMN05192560_1784</name>
</gene>
<keyword evidence="1" id="KW-1133">Transmembrane helix</keyword>
<protein>
    <submittedName>
        <fullName evidence="2">FixH protein</fullName>
    </submittedName>
</protein>
<keyword evidence="1" id="KW-0812">Transmembrane</keyword>
<evidence type="ECO:0000256" key="1">
    <source>
        <dbReference type="SAM" id="Phobius"/>
    </source>
</evidence>
<feature type="transmembrane region" description="Helical" evidence="1">
    <location>
        <begin position="35"/>
        <end position="53"/>
    </location>
</feature>